<protein>
    <submittedName>
        <fullName evidence="2 3">Uncharacterized protein</fullName>
    </submittedName>
</protein>
<dbReference type="PaxDb" id="4097-A0A1S3ZHG6"/>
<evidence type="ECO:0000256" key="1">
    <source>
        <dbReference type="SAM" id="Coils"/>
    </source>
</evidence>
<sequence length="100" mass="11567">MATVRQEMQAEVNRKLQEEREQMAAELKSNMEQELQRKLEEQLEHVNAKVDNRISVEVAKRIQEQLAAIMTGMQQIQALLILPVRVESSRRTFGVHEVAV</sequence>
<dbReference type="OrthoDB" id="10464518at2759"/>
<evidence type="ECO:0000313" key="3">
    <source>
        <dbReference type="RefSeq" id="XP_016463891.1"/>
    </source>
</evidence>
<dbReference type="RefSeq" id="XP_016463890.1">
    <property type="nucleotide sequence ID" value="XM_016608404.1"/>
</dbReference>
<feature type="coiled-coil region" evidence="1">
    <location>
        <begin position="1"/>
        <end position="44"/>
    </location>
</feature>
<organism evidence="2">
    <name type="scientific">Nicotiana tabacum</name>
    <name type="common">Common tobacco</name>
    <dbReference type="NCBI Taxonomy" id="4097"/>
    <lineage>
        <taxon>Eukaryota</taxon>
        <taxon>Viridiplantae</taxon>
        <taxon>Streptophyta</taxon>
        <taxon>Embryophyta</taxon>
        <taxon>Tracheophyta</taxon>
        <taxon>Spermatophyta</taxon>
        <taxon>Magnoliopsida</taxon>
        <taxon>eudicotyledons</taxon>
        <taxon>Gunneridae</taxon>
        <taxon>Pentapetalae</taxon>
        <taxon>asterids</taxon>
        <taxon>lamiids</taxon>
        <taxon>Solanales</taxon>
        <taxon>Solanaceae</taxon>
        <taxon>Nicotianoideae</taxon>
        <taxon>Nicotianeae</taxon>
        <taxon>Nicotiana</taxon>
    </lineage>
</organism>
<reference evidence="2 3" key="1">
    <citation type="submission" date="2025-04" db="UniProtKB">
        <authorList>
            <consortium name="RefSeq"/>
        </authorList>
    </citation>
    <scope>IDENTIFICATION</scope>
</reference>
<dbReference type="AlphaFoldDB" id="A0A1S3ZHG6"/>
<proteinExistence type="predicted"/>
<keyword evidence="1" id="KW-0175">Coiled coil</keyword>
<accession>A0A1S3ZHG6</accession>
<gene>
    <name evidence="2 3" type="primary">LOC107786889</name>
</gene>
<name>A0A1S3ZHG6_TOBAC</name>
<dbReference type="KEGG" id="nta:107786889"/>
<dbReference type="RefSeq" id="XP_016463891.1">
    <property type="nucleotide sequence ID" value="XM_016608405.1"/>
</dbReference>
<evidence type="ECO:0000313" key="2">
    <source>
        <dbReference type="RefSeq" id="XP_016463890.1"/>
    </source>
</evidence>